<feature type="region of interest" description="Disordered" evidence="8">
    <location>
        <begin position="266"/>
        <end position="507"/>
    </location>
</feature>
<feature type="domain" description="XLF-like coiled-coil region" evidence="10">
    <location>
        <begin position="127"/>
        <end position="177"/>
    </location>
</feature>
<dbReference type="CDD" id="cd22285">
    <property type="entry name" value="HD_XLF_N"/>
    <property type="match status" value="1"/>
</dbReference>
<accession>A0A6A5KPZ5</accession>
<keyword evidence="3" id="KW-0238">DNA-binding</keyword>
<dbReference type="OrthoDB" id="2155935at2759"/>
<comment type="similarity">
    <text evidence="6">Belongs to the XRCC4-XLF family. XLF subfamily.</text>
</comment>
<evidence type="ECO:0000313" key="12">
    <source>
        <dbReference type="Proteomes" id="UP000800040"/>
    </source>
</evidence>
<sequence length="507" mass="56479">MSCWRVLELSEPQGDQIPQLLVKPSFRPDSYTVHLTDLTNIWSEELDLAGVVDRAAQEQSPIEISKQDTGQIAILLDNVKKPLDDAQNATCRITRHDSDAIILHASITLPEPLDRLTWKFHLEKRTSITLKNELILPLLVSSHIQHERITELISTLVAKDKAITRLVDQFESNNLDLATAFPIVSGLKAGRKLVKREQAARHVPALQPFREEAWKQRTGQLEDPDVTTLGLFQDALAQNTPEVPWHLKSEEHGSVWWASVPTQLGLSEPPPNSKAKKFALTPKPNKVAVESNDDETEDEFESRENFKDDADLDAPPKSQSHSQGRTLHEPLRRKSPTPEHPAPPKSTMSPATKAHIRNFRIGGRSKKATESSPPFSQVPGAKPDPEVLPLGELVPASSQPDTNAKATSQKTRRAFTIGGRGKEAGRDASQREVTTSPSTNRMRDAQSPTAEPASSPPPRRFVKGMTPADELYEERPEEKAGQKRAELKRKNEEAAKKLVHAKKKKRF</sequence>
<name>A0A6A5KPZ5_9PLEO</name>
<dbReference type="GO" id="GO:0045027">
    <property type="term" value="F:DNA end binding"/>
    <property type="evidence" value="ECO:0007669"/>
    <property type="project" value="TreeGrafter"/>
</dbReference>
<dbReference type="Gene3D" id="2.170.210.10">
    <property type="entry name" value="DNA double-strand break repair and VJ recombination XRCC4, N-terminal"/>
    <property type="match status" value="1"/>
</dbReference>
<feature type="compositionally biased region" description="Polar residues" evidence="8">
    <location>
        <begin position="396"/>
        <end position="409"/>
    </location>
</feature>
<protein>
    <recommendedName>
        <fullName evidence="7">Non-homologous end-joining factor 1</fullName>
    </recommendedName>
</protein>
<evidence type="ECO:0000313" key="11">
    <source>
        <dbReference type="EMBL" id="KAF1837176.1"/>
    </source>
</evidence>
<evidence type="ECO:0000256" key="1">
    <source>
        <dbReference type="ARBA" id="ARBA00004123"/>
    </source>
</evidence>
<dbReference type="InterPro" id="IPR052287">
    <property type="entry name" value="NHEJ_factor"/>
</dbReference>
<gene>
    <name evidence="11" type="ORF">BDW02DRAFT_595848</name>
</gene>
<proteinExistence type="inferred from homology"/>
<dbReference type="InterPro" id="IPR038051">
    <property type="entry name" value="XRCC4-like_N_sf"/>
</dbReference>
<dbReference type="PANTHER" id="PTHR32235:SF1">
    <property type="entry name" value="NON-HOMOLOGOUS END-JOINING FACTOR 1"/>
    <property type="match status" value="1"/>
</dbReference>
<comment type="subcellular location">
    <subcellularLocation>
        <location evidence="1">Nucleus</location>
    </subcellularLocation>
</comment>
<dbReference type="Pfam" id="PF09302">
    <property type="entry name" value="XLF"/>
    <property type="match status" value="1"/>
</dbReference>
<dbReference type="GO" id="GO:0006303">
    <property type="term" value="P:double-strand break repair via nonhomologous end joining"/>
    <property type="evidence" value="ECO:0007669"/>
    <property type="project" value="TreeGrafter"/>
</dbReference>
<organism evidence="11 12">
    <name type="scientific">Decorospora gaudefroyi</name>
    <dbReference type="NCBI Taxonomy" id="184978"/>
    <lineage>
        <taxon>Eukaryota</taxon>
        <taxon>Fungi</taxon>
        <taxon>Dikarya</taxon>
        <taxon>Ascomycota</taxon>
        <taxon>Pezizomycotina</taxon>
        <taxon>Dothideomycetes</taxon>
        <taxon>Pleosporomycetidae</taxon>
        <taxon>Pleosporales</taxon>
        <taxon>Pleosporineae</taxon>
        <taxon>Pleosporaceae</taxon>
        <taxon>Decorospora</taxon>
    </lineage>
</organism>
<dbReference type="Pfam" id="PF21928">
    <property type="entry name" value="XLF_CC"/>
    <property type="match status" value="1"/>
</dbReference>
<dbReference type="AlphaFoldDB" id="A0A6A5KPZ5"/>
<feature type="compositionally biased region" description="Basic residues" evidence="8">
    <location>
        <begin position="497"/>
        <end position="507"/>
    </location>
</feature>
<evidence type="ECO:0000259" key="10">
    <source>
        <dbReference type="Pfam" id="PF21928"/>
    </source>
</evidence>
<dbReference type="EMBL" id="ML975265">
    <property type="protein sequence ID" value="KAF1837176.1"/>
    <property type="molecule type" value="Genomic_DNA"/>
</dbReference>
<evidence type="ECO:0000256" key="7">
    <source>
        <dbReference type="ARBA" id="ARBA00044529"/>
    </source>
</evidence>
<feature type="compositionally biased region" description="Acidic residues" evidence="8">
    <location>
        <begin position="291"/>
        <end position="301"/>
    </location>
</feature>
<keyword evidence="4" id="KW-0234">DNA repair</keyword>
<keyword evidence="5" id="KW-0539">Nucleus</keyword>
<feature type="compositionally biased region" description="Polar residues" evidence="8">
    <location>
        <begin position="431"/>
        <end position="440"/>
    </location>
</feature>
<evidence type="ECO:0000259" key="9">
    <source>
        <dbReference type="Pfam" id="PF09302"/>
    </source>
</evidence>
<evidence type="ECO:0000256" key="8">
    <source>
        <dbReference type="SAM" id="MobiDB-lite"/>
    </source>
</evidence>
<keyword evidence="12" id="KW-1185">Reference proteome</keyword>
<keyword evidence="2" id="KW-0227">DNA damage</keyword>
<evidence type="ECO:0000256" key="2">
    <source>
        <dbReference type="ARBA" id="ARBA00022763"/>
    </source>
</evidence>
<evidence type="ECO:0000256" key="5">
    <source>
        <dbReference type="ARBA" id="ARBA00023242"/>
    </source>
</evidence>
<dbReference type="InterPro" id="IPR015381">
    <property type="entry name" value="XLF-like_N"/>
</dbReference>
<dbReference type="Proteomes" id="UP000800040">
    <property type="component" value="Unassembled WGS sequence"/>
</dbReference>
<feature type="compositionally biased region" description="Basic and acidic residues" evidence="8">
    <location>
        <begin position="420"/>
        <end position="430"/>
    </location>
</feature>
<evidence type="ECO:0000256" key="6">
    <source>
        <dbReference type="ARBA" id="ARBA00025747"/>
    </source>
</evidence>
<feature type="compositionally biased region" description="Basic residues" evidence="8">
    <location>
        <begin position="354"/>
        <end position="366"/>
    </location>
</feature>
<feature type="domain" description="XLF-like N-terminal" evidence="9">
    <location>
        <begin position="4"/>
        <end position="124"/>
    </location>
</feature>
<evidence type="ECO:0000256" key="4">
    <source>
        <dbReference type="ARBA" id="ARBA00023204"/>
    </source>
</evidence>
<dbReference type="InterPro" id="IPR053829">
    <property type="entry name" value="XLF-like_CC"/>
</dbReference>
<reference evidence="11" key="1">
    <citation type="submission" date="2020-01" db="EMBL/GenBank/DDBJ databases">
        <authorList>
            <consortium name="DOE Joint Genome Institute"/>
            <person name="Haridas S."/>
            <person name="Albert R."/>
            <person name="Binder M."/>
            <person name="Bloem J."/>
            <person name="Labutti K."/>
            <person name="Salamov A."/>
            <person name="Andreopoulos B."/>
            <person name="Baker S.E."/>
            <person name="Barry K."/>
            <person name="Bills G."/>
            <person name="Bluhm B.H."/>
            <person name="Cannon C."/>
            <person name="Castanera R."/>
            <person name="Culley D.E."/>
            <person name="Daum C."/>
            <person name="Ezra D."/>
            <person name="Gonzalez J.B."/>
            <person name="Henrissat B."/>
            <person name="Kuo A."/>
            <person name="Liang C."/>
            <person name="Lipzen A."/>
            <person name="Lutzoni F."/>
            <person name="Magnuson J."/>
            <person name="Mondo S."/>
            <person name="Nolan M."/>
            <person name="Ohm R."/>
            <person name="Pangilinan J."/>
            <person name="Park H.-J."/>
            <person name="Ramirez L."/>
            <person name="Alfaro M."/>
            <person name="Sun H."/>
            <person name="Tritt A."/>
            <person name="Yoshinaga Y."/>
            <person name="Zwiers L.-H."/>
            <person name="Turgeon B.G."/>
            <person name="Goodwin S.B."/>
            <person name="Spatafora J.W."/>
            <person name="Crous P.W."/>
            <person name="Grigoriev I.V."/>
        </authorList>
    </citation>
    <scope>NUCLEOTIDE SEQUENCE</scope>
    <source>
        <strain evidence="11">P77</strain>
    </source>
</reference>
<feature type="compositionally biased region" description="Basic and acidic residues" evidence="8">
    <location>
        <begin position="473"/>
        <end position="496"/>
    </location>
</feature>
<dbReference type="GO" id="GO:0032807">
    <property type="term" value="C:DNA ligase IV complex"/>
    <property type="evidence" value="ECO:0007669"/>
    <property type="project" value="TreeGrafter"/>
</dbReference>
<dbReference type="PANTHER" id="PTHR32235">
    <property type="entry name" value="NON-HOMOLOGOUS END-JOINING FACTOR 1"/>
    <property type="match status" value="1"/>
</dbReference>
<evidence type="ECO:0000256" key="3">
    <source>
        <dbReference type="ARBA" id="ARBA00023125"/>
    </source>
</evidence>